<reference evidence="1" key="1">
    <citation type="submission" date="2022-12" db="EMBL/GenBank/DDBJ databases">
        <authorList>
            <person name="Bing R.G."/>
            <person name="Willard D.J."/>
            <person name="Manesh M.J.H."/>
            <person name="Laemthong T."/>
            <person name="Crosby J.R."/>
            <person name="Kelly R.M."/>
        </authorList>
    </citation>
    <scope>NUCLEOTIDE SEQUENCE</scope>
    <source>
        <strain evidence="1">DSM 8990</strain>
    </source>
</reference>
<gene>
    <name evidence="1" type="ORF">OTK00_001510</name>
</gene>
<evidence type="ECO:0000313" key="2">
    <source>
        <dbReference type="Proteomes" id="UP001164909"/>
    </source>
</evidence>
<dbReference type="RefSeq" id="WP_045169722.1">
    <property type="nucleotide sequence ID" value="NZ_CP113865.1"/>
</dbReference>
<evidence type="ECO:0000313" key="1">
    <source>
        <dbReference type="EMBL" id="WAM33048.1"/>
    </source>
</evidence>
<sequence>MNNNSKTLTDIFNLFEDCPELLKIYLDKAIDIFLKKESCLLKKGLHERAITHRLAVYIEWLFGQWFDVDCEYNGNEEHESGRKVIENIYNKYNERTNFNTNHNEVSVYPDIIVHRRKVNKFNLLIVEVKKINSSNTSDIEWDIYKLKQYTSRGNGSLNYKYGVFIGFYVCEKFNEKPLIKWFTNGEELIME</sequence>
<proteinExistence type="predicted"/>
<organism evidence="1 2">
    <name type="scientific">Caldicellulosiruptor morganii</name>
    <dbReference type="NCBI Taxonomy" id="1387555"/>
    <lineage>
        <taxon>Bacteria</taxon>
        <taxon>Bacillati</taxon>
        <taxon>Bacillota</taxon>
        <taxon>Bacillota incertae sedis</taxon>
        <taxon>Caldicellulosiruptorales</taxon>
        <taxon>Caldicellulosiruptoraceae</taxon>
        <taxon>Caldicellulosiruptor</taxon>
    </lineage>
</organism>
<dbReference type="EMBL" id="CP113865">
    <property type="protein sequence ID" value="WAM33048.1"/>
    <property type="molecule type" value="Genomic_DNA"/>
</dbReference>
<keyword evidence="2" id="KW-1185">Reference proteome</keyword>
<dbReference type="Proteomes" id="UP001164909">
    <property type="component" value="Chromosome"/>
</dbReference>
<name>A0ABY7BJM7_9FIRM</name>
<accession>A0ABY7BJM7</accession>
<protein>
    <submittedName>
        <fullName evidence="1">Uncharacterized protein</fullName>
    </submittedName>
</protein>